<evidence type="ECO:0000313" key="8">
    <source>
        <dbReference type="Proteomes" id="UP000190409"/>
    </source>
</evidence>
<evidence type="ECO:0000256" key="2">
    <source>
        <dbReference type="ARBA" id="ARBA00012438"/>
    </source>
</evidence>
<keyword evidence="6" id="KW-1133">Transmembrane helix</keyword>
<evidence type="ECO:0000256" key="3">
    <source>
        <dbReference type="ARBA" id="ARBA00022679"/>
    </source>
</evidence>
<dbReference type="InterPro" id="IPR036890">
    <property type="entry name" value="HATPase_C_sf"/>
</dbReference>
<protein>
    <recommendedName>
        <fullName evidence="2">histidine kinase</fullName>
        <ecNumber evidence="2">2.7.13.3</ecNumber>
    </recommendedName>
</protein>
<feature type="transmembrane region" description="Helical" evidence="6">
    <location>
        <begin position="88"/>
        <end position="109"/>
    </location>
</feature>
<feature type="transmembrane region" description="Helical" evidence="6">
    <location>
        <begin position="116"/>
        <end position="132"/>
    </location>
</feature>
<dbReference type="GO" id="GO:0004673">
    <property type="term" value="F:protein histidine kinase activity"/>
    <property type="evidence" value="ECO:0007669"/>
    <property type="project" value="UniProtKB-EC"/>
</dbReference>
<feature type="transmembrane region" description="Helical" evidence="6">
    <location>
        <begin position="201"/>
        <end position="221"/>
    </location>
</feature>
<keyword evidence="3" id="KW-0808">Transferase</keyword>
<name>A0A1S8KM01_9LACT</name>
<keyword evidence="4" id="KW-0418">Kinase</keyword>
<feature type="transmembrane region" description="Helical" evidence="6">
    <location>
        <begin position="233"/>
        <end position="251"/>
    </location>
</feature>
<feature type="transmembrane region" description="Helical" evidence="6">
    <location>
        <begin position="257"/>
        <end position="278"/>
    </location>
</feature>
<dbReference type="Proteomes" id="UP000190409">
    <property type="component" value="Unassembled WGS sequence"/>
</dbReference>
<sequence length="494" mass="56898">MEKWTPKIDVIYHIVFSVLAVYLFLGYKGVAYLPLMMSLWLLLLLFDYMMMTIIGVRTQIARLIVWTFRLAQVQSISLMTTIQLPLVIRYVLLMMLLNLLCQCIASLLTQYVDNRLLVRRLGIGLVVGIGLWTDYANILFIAYIVYVLFSTILAIKQRINHRVYTKNKHTGYWVLVAAFSLQLIPLLGLVILAVLSSQLFTQVWLFFMAVASTLLMLIAGFNHKAVVGQASKWLSLIFCTLLYIYIFVLILGLNLSLVLFILYIIVSIMYILTLTDVFGKHQVNAIRLIKREEALKQDFSNYLHDDVLQDINVLIKMTTLEPSEKTQAFLREQLSALNDQLRQQMNQYSPQLSKHLTLQENYRLLVRSLEQTYPNQAVSTSFSMNRNLTLPEPYDVLVYRWLRELIHNVYKHAGANQLDIHVAAYDELIIVLVEDDGCFKKGSHLKIGHGLYVIQEQVEAIGGQLYIEANRPRGLRMRVEFSVMGGEIIEDFVN</sequence>
<feature type="transmembrane region" description="Helical" evidence="6">
    <location>
        <begin position="138"/>
        <end position="159"/>
    </location>
</feature>
<evidence type="ECO:0000256" key="1">
    <source>
        <dbReference type="ARBA" id="ARBA00000085"/>
    </source>
</evidence>
<keyword evidence="6" id="KW-0472">Membrane</keyword>
<keyword evidence="6" id="KW-0812">Transmembrane</keyword>
<dbReference type="PANTHER" id="PTHR24421">
    <property type="entry name" value="NITRATE/NITRITE SENSOR PROTEIN NARX-RELATED"/>
    <property type="match status" value="1"/>
</dbReference>
<dbReference type="InterPro" id="IPR050482">
    <property type="entry name" value="Sensor_HK_TwoCompSys"/>
</dbReference>
<comment type="caution">
    <text evidence="7">The sequence shown here is derived from an EMBL/GenBank/DDBJ whole genome shotgun (WGS) entry which is preliminary data.</text>
</comment>
<dbReference type="Gene3D" id="3.30.565.10">
    <property type="entry name" value="Histidine kinase-like ATPase, C-terminal domain"/>
    <property type="match status" value="1"/>
</dbReference>
<gene>
    <name evidence="7" type="ORF">BWX42_02080</name>
</gene>
<keyword evidence="5" id="KW-0902">Two-component regulatory system</keyword>
<feature type="transmembrane region" description="Helical" evidence="6">
    <location>
        <begin position="171"/>
        <end position="195"/>
    </location>
</feature>
<evidence type="ECO:0000256" key="4">
    <source>
        <dbReference type="ARBA" id="ARBA00022777"/>
    </source>
</evidence>
<evidence type="ECO:0000313" key="7">
    <source>
        <dbReference type="EMBL" id="OOL80730.1"/>
    </source>
</evidence>
<dbReference type="CDD" id="cd16917">
    <property type="entry name" value="HATPase_UhpB-NarQ-NarX-like"/>
    <property type="match status" value="1"/>
</dbReference>
<feature type="transmembrane region" description="Helical" evidence="6">
    <location>
        <begin position="31"/>
        <end position="51"/>
    </location>
</feature>
<dbReference type="GO" id="GO:0000160">
    <property type="term" value="P:phosphorelay signal transduction system"/>
    <property type="evidence" value="ECO:0007669"/>
    <property type="project" value="UniProtKB-KW"/>
</dbReference>
<comment type="catalytic activity">
    <reaction evidence="1">
        <text>ATP + protein L-histidine = ADP + protein N-phospho-L-histidine.</text>
        <dbReference type="EC" id="2.7.13.3"/>
    </reaction>
</comment>
<organism evidence="7 8">
    <name type="scientific">Dolosigranulum pigrum</name>
    <dbReference type="NCBI Taxonomy" id="29394"/>
    <lineage>
        <taxon>Bacteria</taxon>
        <taxon>Bacillati</taxon>
        <taxon>Bacillota</taxon>
        <taxon>Bacilli</taxon>
        <taxon>Lactobacillales</taxon>
        <taxon>Carnobacteriaceae</taxon>
        <taxon>Dolosigranulum</taxon>
    </lineage>
</organism>
<evidence type="ECO:0000256" key="5">
    <source>
        <dbReference type="ARBA" id="ARBA00023012"/>
    </source>
</evidence>
<dbReference type="PANTHER" id="PTHR24421:SF10">
    <property type="entry name" value="NITRATE_NITRITE SENSOR PROTEIN NARQ"/>
    <property type="match status" value="1"/>
</dbReference>
<reference evidence="7 8" key="1">
    <citation type="submission" date="2017-01" db="EMBL/GenBank/DDBJ databases">
        <title>Complete Genome Sequence of Dolosigranulum pigrum isolated from a Patient with interstitial lung disease.</title>
        <authorList>
            <person name="Mukhopadhyay R."/>
            <person name="Joaquin J."/>
            <person name="Hogue R."/>
            <person name="Fitzgerald S."/>
            <person name="Jospin G."/>
            <person name="Eisen J.A."/>
            <person name="Chaturvedi V."/>
        </authorList>
    </citation>
    <scope>NUCLEOTIDE SEQUENCE [LARGE SCALE GENOMIC DNA]</scope>
    <source>
        <strain evidence="7 8">15S00348</strain>
    </source>
</reference>
<dbReference type="EMBL" id="MUYF01000003">
    <property type="protein sequence ID" value="OOL80730.1"/>
    <property type="molecule type" value="Genomic_DNA"/>
</dbReference>
<proteinExistence type="predicted"/>
<accession>A0A1S8KM01</accession>
<dbReference type="SUPFAM" id="SSF55874">
    <property type="entry name" value="ATPase domain of HSP90 chaperone/DNA topoisomerase II/histidine kinase"/>
    <property type="match status" value="1"/>
</dbReference>
<evidence type="ECO:0000256" key="6">
    <source>
        <dbReference type="SAM" id="Phobius"/>
    </source>
</evidence>
<dbReference type="EC" id="2.7.13.3" evidence="2"/>
<dbReference type="AlphaFoldDB" id="A0A1S8KM01"/>
<feature type="transmembrane region" description="Helical" evidence="6">
    <location>
        <begin position="7"/>
        <end position="25"/>
    </location>
</feature>